<protein>
    <recommendedName>
        <fullName evidence="2">UspA domain-containing protein</fullName>
    </recommendedName>
</protein>
<proteinExistence type="inferred from homology"/>
<dbReference type="EMBL" id="CADCVE010000097">
    <property type="protein sequence ID" value="CAA9464558.1"/>
    <property type="molecule type" value="Genomic_DNA"/>
</dbReference>
<comment type="similarity">
    <text evidence="1">Belongs to the universal stress protein A family.</text>
</comment>
<name>A0A6J4R584_9ACTN</name>
<organism evidence="3">
    <name type="scientific">uncultured Rubrobacteraceae bacterium</name>
    <dbReference type="NCBI Taxonomy" id="349277"/>
    <lineage>
        <taxon>Bacteria</taxon>
        <taxon>Bacillati</taxon>
        <taxon>Actinomycetota</taxon>
        <taxon>Rubrobacteria</taxon>
        <taxon>Rubrobacterales</taxon>
        <taxon>Rubrobacteraceae</taxon>
        <taxon>environmental samples</taxon>
    </lineage>
</organism>
<evidence type="ECO:0000313" key="3">
    <source>
        <dbReference type="EMBL" id="CAA9464558.1"/>
    </source>
</evidence>
<dbReference type="Pfam" id="PF00582">
    <property type="entry name" value="Usp"/>
    <property type="match status" value="1"/>
</dbReference>
<dbReference type="PANTHER" id="PTHR46268:SF6">
    <property type="entry name" value="UNIVERSAL STRESS PROTEIN UP12"/>
    <property type="match status" value="1"/>
</dbReference>
<evidence type="ECO:0000259" key="2">
    <source>
        <dbReference type="Pfam" id="PF00582"/>
    </source>
</evidence>
<accession>A0A6J4R584</accession>
<dbReference type="AlphaFoldDB" id="A0A6J4R584"/>
<sequence length="158" mass="17458">MFPTRVLLATDGSKEAVLAEEAAVELANGTDSELHVVYVVSRVPEVPYPTSSARERSEAFLERRRLVGLKLLDKRVGRIEEIGGSVTASYYREGNPERVVIRLGEEIEAGLIMTGGQRRPWFERIFLGAGFSEFVSKKADRPVLVVSWQGLRGVTVPG</sequence>
<feature type="domain" description="UspA" evidence="2">
    <location>
        <begin position="5"/>
        <end position="146"/>
    </location>
</feature>
<dbReference type="Gene3D" id="3.40.50.620">
    <property type="entry name" value="HUPs"/>
    <property type="match status" value="1"/>
</dbReference>
<dbReference type="SUPFAM" id="SSF52402">
    <property type="entry name" value="Adenine nucleotide alpha hydrolases-like"/>
    <property type="match status" value="1"/>
</dbReference>
<dbReference type="InterPro" id="IPR006016">
    <property type="entry name" value="UspA"/>
</dbReference>
<reference evidence="3" key="1">
    <citation type="submission" date="2020-02" db="EMBL/GenBank/DDBJ databases">
        <authorList>
            <person name="Meier V. D."/>
        </authorList>
    </citation>
    <scope>NUCLEOTIDE SEQUENCE</scope>
    <source>
        <strain evidence="3">AVDCRST_MAG28</strain>
    </source>
</reference>
<dbReference type="InterPro" id="IPR014729">
    <property type="entry name" value="Rossmann-like_a/b/a_fold"/>
</dbReference>
<evidence type="ECO:0000256" key="1">
    <source>
        <dbReference type="ARBA" id="ARBA00008791"/>
    </source>
</evidence>
<gene>
    <name evidence="3" type="ORF">AVDCRST_MAG28-3892</name>
</gene>
<dbReference type="PANTHER" id="PTHR46268">
    <property type="entry name" value="STRESS RESPONSE PROTEIN NHAX"/>
    <property type="match status" value="1"/>
</dbReference>
<dbReference type="CDD" id="cd00293">
    <property type="entry name" value="USP-like"/>
    <property type="match status" value="1"/>
</dbReference>